<protein>
    <recommendedName>
        <fullName evidence="14">Two-component response regulator-like APRR2</fullName>
    </recommendedName>
</protein>
<dbReference type="SMART" id="SM00448">
    <property type="entry name" value="REC"/>
    <property type="match status" value="1"/>
</dbReference>
<evidence type="ECO:0000256" key="5">
    <source>
        <dbReference type="ARBA" id="ARBA00023163"/>
    </source>
</evidence>
<evidence type="ECO:0000256" key="4">
    <source>
        <dbReference type="ARBA" id="ARBA00023125"/>
    </source>
</evidence>
<dbReference type="AlphaFoldDB" id="A0AAN9X8X7"/>
<dbReference type="InterPro" id="IPR017930">
    <property type="entry name" value="Myb_dom"/>
</dbReference>
<dbReference type="PROSITE" id="PS51294">
    <property type="entry name" value="HTH_MYB"/>
    <property type="match status" value="1"/>
</dbReference>
<dbReference type="GO" id="GO:0000976">
    <property type="term" value="F:transcription cis-regulatory region binding"/>
    <property type="evidence" value="ECO:0007669"/>
    <property type="project" value="TreeGrafter"/>
</dbReference>
<evidence type="ECO:0000256" key="2">
    <source>
        <dbReference type="ARBA" id="ARBA00023012"/>
    </source>
</evidence>
<gene>
    <name evidence="12" type="ORF">VNO78_26455</name>
</gene>
<dbReference type="Pfam" id="PF00249">
    <property type="entry name" value="Myb_DNA-binding"/>
    <property type="match status" value="1"/>
</dbReference>
<evidence type="ECO:0000256" key="1">
    <source>
        <dbReference type="ARBA" id="ARBA00004123"/>
    </source>
</evidence>
<dbReference type="SUPFAM" id="SSF46689">
    <property type="entry name" value="Homeodomain-like"/>
    <property type="match status" value="1"/>
</dbReference>
<evidence type="ECO:0008006" key="14">
    <source>
        <dbReference type="Google" id="ProtNLM"/>
    </source>
</evidence>
<dbReference type="InterPro" id="IPR009057">
    <property type="entry name" value="Homeodomain-like_sf"/>
</dbReference>
<dbReference type="NCBIfam" id="TIGR01557">
    <property type="entry name" value="myb_SHAQKYF"/>
    <property type="match status" value="1"/>
</dbReference>
<feature type="region of interest" description="Disordered" evidence="9">
    <location>
        <begin position="293"/>
        <end position="428"/>
    </location>
</feature>
<dbReference type="InterPro" id="IPR001005">
    <property type="entry name" value="SANT/Myb"/>
</dbReference>
<dbReference type="PANTHER" id="PTHR31312">
    <property type="entry name" value="TRANSCRIPTION ACTIVATOR GLK1"/>
    <property type="match status" value="1"/>
</dbReference>
<organism evidence="12 13">
    <name type="scientific">Psophocarpus tetragonolobus</name>
    <name type="common">Winged bean</name>
    <name type="synonym">Dolichos tetragonolobus</name>
    <dbReference type="NCBI Taxonomy" id="3891"/>
    <lineage>
        <taxon>Eukaryota</taxon>
        <taxon>Viridiplantae</taxon>
        <taxon>Streptophyta</taxon>
        <taxon>Embryophyta</taxon>
        <taxon>Tracheophyta</taxon>
        <taxon>Spermatophyta</taxon>
        <taxon>Magnoliopsida</taxon>
        <taxon>eudicotyledons</taxon>
        <taxon>Gunneridae</taxon>
        <taxon>Pentapetalae</taxon>
        <taxon>rosids</taxon>
        <taxon>fabids</taxon>
        <taxon>Fabales</taxon>
        <taxon>Fabaceae</taxon>
        <taxon>Papilionoideae</taxon>
        <taxon>50 kb inversion clade</taxon>
        <taxon>NPAAA clade</taxon>
        <taxon>indigoferoid/millettioid clade</taxon>
        <taxon>Phaseoleae</taxon>
        <taxon>Psophocarpus</taxon>
    </lineage>
</organism>
<feature type="compositionally biased region" description="Polar residues" evidence="9">
    <location>
        <begin position="354"/>
        <end position="368"/>
    </location>
</feature>
<dbReference type="InterPro" id="IPR011006">
    <property type="entry name" value="CheY-like_superfamily"/>
</dbReference>
<evidence type="ECO:0000259" key="10">
    <source>
        <dbReference type="PROSITE" id="PS50110"/>
    </source>
</evidence>
<dbReference type="EMBL" id="JAYMYS010000007">
    <property type="protein sequence ID" value="KAK7386310.1"/>
    <property type="molecule type" value="Genomic_DNA"/>
</dbReference>
<comment type="caution">
    <text evidence="8">Lacks conserved residue(s) required for the propagation of feature annotation.</text>
</comment>
<evidence type="ECO:0000256" key="6">
    <source>
        <dbReference type="ARBA" id="ARBA00023242"/>
    </source>
</evidence>
<dbReference type="InterPro" id="IPR001789">
    <property type="entry name" value="Sig_transdc_resp-reg_receiver"/>
</dbReference>
<evidence type="ECO:0000313" key="12">
    <source>
        <dbReference type="EMBL" id="KAK7386310.1"/>
    </source>
</evidence>
<dbReference type="InterPro" id="IPR044825">
    <property type="entry name" value="GLK1/2-like"/>
</dbReference>
<dbReference type="FunFam" id="3.40.50.2300:FF:000206">
    <property type="entry name" value="Two-component response regulator-like APRR2"/>
    <property type="match status" value="1"/>
</dbReference>
<comment type="caution">
    <text evidence="12">The sequence shown here is derived from an EMBL/GenBank/DDBJ whole genome shotgun (WGS) entry which is preliminary data.</text>
</comment>
<dbReference type="FunFam" id="1.10.10.60:FF:000007">
    <property type="entry name" value="Two-component response regulator"/>
    <property type="match status" value="1"/>
</dbReference>
<name>A0AAN9X8X7_PSOTE</name>
<evidence type="ECO:0000313" key="13">
    <source>
        <dbReference type="Proteomes" id="UP001386955"/>
    </source>
</evidence>
<keyword evidence="4" id="KW-0238">DNA-binding</keyword>
<feature type="compositionally biased region" description="Basic and acidic residues" evidence="9">
    <location>
        <begin position="340"/>
        <end position="353"/>
    </location>
</feature>
<comment type="subunit">
    <text evidence="7">Binds the target DNA as a monomer.</text>
</comment>
<sequence length="674" mass="75310">MEFKKHFLLCQACYHSWWLSFSFWSSEILITGMGCLSVCCSGKATSANEIFGMQKERIFVVLCRKFFLKNLWESVFCDLPAASLVIKGHGSFDLNLVLELIFRCHTENDAKPAMVFTANDLQEWKDFPKGLKVLLLEGDNISAAEIRAKLEAMDYNVSTFCDENEALSAISSRPESFHIAIVEISSNSGQGGLKFLENVKDLPTIMTSNKHCLNTMMKCIALGAVEFLSKPLSEDKLRNIWQHVVHKAFSAGASILSESLKPVKESLVSMLQLQTDNEQHETQVSMDIEKVSRFTNNDPDNDLNQSAGNDKYPAPSTPQLTQGIRLLDDGDCQEQTNCSTEKESGEHDGESKSVETTSGNLNAETESTPEQRKSEITLAREEVDLVDASKGESVASPHTQKRKVPSSTDKNTKSANKVGVHSDSYETRANRKKMKVDWTPELHKKFVKAVEQLGIDQAIPSRILELMNVEGLTRHNVASHLQKYRMHKRQILPKEEDRKWLNQRERSYCVQRPIMAFPPYHSNPTLPLAPVYPMWGQSGTQTAGMQIWSSSGYPMWQPTAESWNWKPFPGMHADAWGCPVLPIPPPQAPFPYSQNMPALLNADTADHKFTMTENSIEHYPAEEVVDKVVKEAISKPWLPLPLGLKPPSTDSVLAELSRQGISNIPPGSKGSNSG</sequence>
<dbReference type="SUPFAM" id="SSF52172">
    <property type="entry name" value="CheY-like"/>
    <property type="match status" value="1"/>
</dbReference>
<keyword evidence="13" id="KW-1185">Reference proteome</keyword>
<evidence type="ECO:0000256" key="8">
    <source>
        <dbReference type="PROSITE-ProRule" id="PRU00169"/>
    </source>
</evidence>
<keyword evidence="3" id="KW-0805">Transcription regulation</keyword>
<keyword evidence="2" id="KW-0902">Two-component regulatory system</keyword>
<reference evidence="12 13" key="1">
    <citation type="submission" date="2024-01" db="EMBL/GenBank/DDBJ databases">
        <title>The genomes of 5 underutilized Papilionoideae crops provide insights into root nodulation and disease resistanc.</title>
        <authorList>
            <person name="Jiang F."/>
        </authorList>
    </citation>
    <scope>NUCLEOTIDE SEQUENCE [LARGE SCALE GENOMIC DNA]</scope>
    <source>
        <strain evidence="12">DUOXIRENSHENG_FW03</strain>
        <tissue evidence="12">Leaves</tissue>
    </source>
</reference>
<dbReference type="GO" id="GO:0045893">
    <property type="term" value="P:positive regulation of DNA-templated transcription"/>
    <property type="evidence" value="ECO:0007669"/>
    <property type="project" value="InterPro"/>
</dbReference>
<accession>A0AAN9X8X7</accession>
<evidence type="ECO:0000256" key="7">
    <source>
        <dbReference type="ARBA" id="ARBA00061767"/>
    </source>
</evidence>
<dbReference type="Gene3D" id="3.40.50.2300">
    <property type="match status" value="1"/>
</dbReference>
<feature type="region of interest" description="Disordered" evidence="9">
    <location>
        <begin position="645"/>
        <end position="674"/>
    </location>
</feature>
<dbReference type="GO" id="GO:0000160">
    <property type="term" value="P:phosphorelay signal transduction system"/>
    <property type="evidence" value="ECO:0007669"/>
    <property type="project" value="UniProtKB-KW"/>
</dbReference>
<feature type="compositionally biased region" description="Basic and acidic residues" evidence="9">
    <location>
        <begin position="369"/>
        <end position="390"/>
    </location>
</feature>
<dbReference type="PROSITE" id="PS50110">
    <property type="entry name" value="RESPONSE_REGULATORY"/>
    <property type="match status" value="1"/>
</dbReference>
<evidence type="ECO:0000259" key="11">
    <source>
        <dbReference type="PROSITE" id="PS51294"/>
    </source>
</evidence>
<comment type="subcellular location">
    <subcellularLocation>
        <location evidence="1">Nucleus</location>
    </subcellularLocation>
</comment>
<feature type="domain" description="HTH myb-type" evidence="11">
    <location>
        <begin position="430"/>
        <end position="489"/>
    </location>
</feature>
<dbReference type="Gene3D" id="1.10.10.60">
    <property type="entry name" value="Homeodomain-like"/>
    <property type="match status" value="1"/>
</dbReference>
<dbReference type="PANTHER" id="PTHR31312:SF4">
    <property type="entry name" value="TWO-COMPONENT RESPONSE REGULATOR-LIKE APRR2"/>
    <property type="match status" value="1"/>
</dbReference>
<feature type="compositionally biased region" description="Polar residues" evidence="9">
    <location>
        <begin position="293"/>
        <end position="308"/>
    </location>
</feature>
<dbReference type="Proteomes" id="UP001386955">
    <property type="component" value="Unassembled WGS sequence"/>
</dbReference>
<keyword evidence="6" id="KW-0539">Nucleus</keyword>
<dbReference type="Pfam" id="PF00072">
    <property type="entry name" value="Response_reg"/>
    <property type="match status" value="1"/>
</dbReference>
<feature type="domain" description="Response regulatory" evidence="10">
    <location>
        <begin position="132"/>
        <end position="245"/>
    </location>
</feature>
<keyword evidence="5" id="KW-0804">Transcription</keyword>
<evidence type="ECO:0000256" key="9">
    <source>
        <dbReference type="SAM" id="MobiDB-lite"/>
    </source>
</evidence>
<dbReference type="GO" id="GO:0003700">
    <property type="term" value="F:DNA-binding transcription factor activity"/>
    <property type="evidence" value="ECO:0007669"/>
    <property type="project" value="InterPro"/>
</dbReference>
<dbReference type="InterPro" id="IPR006447">
    <property type="entry name" value="Myb_dom_plants"/>
</dbReference>
<feature type="compositionally biased region" description="Polar residues" evidence="9">
    <location>
        <begin position="405"/>
        <end position="415"/>
    </location>
</feature>
<evidence type="ECO:0000256" key="3">
    <source>
        <dbReference type="ARBA" id="ARBA00023015"/>
    </source>
</evidence>
<dbReference type="GO" id="GO:0005634">
    <property type="term" value="C:nucleus"/>
    <property type="evidence" value="ECO:0007669"/>
    <property type="project" value="UniProtKB-SubCell"/>
</dbReference>
<proteinExistence type="predicted"/>